<evidence type="ECO:0000259" key="1">
    <source>
        <dbReference type="Pfam" id="PF00723"/>
    </source>
</evidence>
<accession>A0A2S8G7T0</accession>
<dbReference type="RefSeq" id="WP_105327754.1">
    <property type="nucleotide sequence ID" value="NZ_PUHY01000001.1"/>
</dbReference>
<sequence>MSSKIAPGAPGIEPRWTTSAKEGIGTAYHTSSQVWYTVSHGIINEIYFPHVDSPNTRDLQFLITDGESFCHEERRDLIHKVERPEPDALLFRLTNTDPDERYRLVKEVLGEPHSSVVLMHVRLEILDNTLSDKLKLYVLLAPHIKNTGEHNYAGCKHIGGYHLLCAERDDIYLALGCSCDFTKRSVGYVGYSDGWRDLMDNFQMDWQYHIARDGNVALMGEVDLSKGHEFTVGVGMGFSCQSAATQLLQSFVYPFDVSREKFIEQWKRTNKPNGVTLDSPATKDLFRLSKCILQAHEDKTFLGASVASMSIPWGETQDDDNRGGYHLVWARDMVHTATALLACREHESPLRALIWLSCVQAEDGGMPQNSEIDGEPYWHGVQLDEIAAPILLAWRLKQADALQDFDPWIVIRRAVRFLILNGPVTAQERWEENAGYSPSTLAATIAATICASDFAEACNHEELADFLRDYADWLVANLEAWTVTSCGELVPEKPRHYVRITPETPCPGSVAADPNSAMVEVKNGGGTHPARNVVDAGFLDLVRLGIRAANDPVIMDSVEVVDAILKRDLPQGPCWRRYNHDGYGQYPDGRAFDGTGEGRSWPLLTGERGHYELAMGRDPVPLVKAMEGFANEGGMLSEQLWDDDDLPDGSMKFGEPSGAAMPLCWAHAEYICLVRSAHDGVCFDRIEPVFQRYAVSDTPSHFEIWTFAHQIQRLAEGKKLRIILDRPALVHWSEDEWENKKDIRAKKNALELYYVDVPLHQHQSGTQIVFTFLWTDDEKWEGTDYRIEVS</sequence>
<organism evidence="3 4">
    <name type="scientific">Blastopirellula marina</name>
    <dbReference type="NCBI Taxonomy" id="124"/>
    <lineage>
        <taxon>Bacteria</taxon>
        <taxon>Pseudomonadati</taxon>
        <taxon>Planctomycetota</taxon>
        <taxon>Planctomycetia</taxon>
        <taxon>Pirellulales</taxon>
        <taxon>Pirellulaceae</taxon>
        <taxon>Blastopirellula</taxon>
    </lineage>
</organism>
<dbReference type="GO" id="GO:0004553">
    <property type="term" value="F:hydrolase activity, hydrolyzing O-glycosyl compounds"/>
    <property type="evidence" value="ECO:0007669"/>
    <property type="project" value="TreeGrafter"/>
</dbReference>
<dbReference type="Pfam" id="PF00723">
    <property type="entry name" value="Glyco_hydro_15"/>
    <property type="match status" value="1"/>
</dbReference>
<dbReference type="GO" id="GO:0016757">
    <property type="term" value="F:glycosyltransferase activity"/>
    <property type="evidence" value="ECO:0007669"/>
    <property type="project" value="UniProtKB-ARBA"/>
</dbReference>
<evidence type="ECO:0000313" key="3">
    <source>
        <dbReference type="EMBL" id="PQO40518.1"/>
    </source>
</evidence>
<dbReference type="InterPro" id="IPR012341">
    <property type="entry name" value="6hp_glycosidase-like_sf"/>
</dbReference>
<dbReference type="Proteomes" id="UP000238322">
    <property type="component" value="Unassembled WGS sequence"/>
</dbReference>
<dbReference type="AlphaFoldDB" id="A0A2S8G7T0"/>
<dbReference type="GO" id="GO:0030246">
    <property type="term" value="F:carbohydrate binding"/>
    <property type="evidence" value="ECO:0007669"/>
    <property type="project" value="InterPro"/>
</dbReference>
<dbReference type="Gene3D" id="2.70.98.10">
    <property type="match status" value="1"/>
</dbReference>
<feature type="domain" description="Glucodextranase N-terminal" evidence="2">
    <location>
        <begin position="6"/>
        <end position="268"/>
    </location>
</feature>
<dbReference type="InterPro" id="IPR008928">
    <property type="entry name" value="6-hairpin_glycosidase_sf"/>
</dbReference>
<dbReference type="GO" id="GO:0005975">
    <property type="term" value="P:carbohydrate metabolic process"/>
    <property type="evidence" value="ECO:0007669"/>
    <property type="project" value="InterPro"/>
</dbReference>
<name>A0A2S8G7T0_9BACT</name>
<dbReference type="EMBL" id="PUHY01000001">
    <property type="protein sequence ID" value="PQO40518.1"/>
    <property type="molecule type" value="Genomic_DNA"/>
</dbReference>
<dbReference type="InterPro" id="IPR011013">
    <property type="entry name" value="Gal_mutarotase_sf_dom"/>
</dbReference>
<dbReference type="Gene3D" id="1.50.10.10">
    <property type="match status" value="1"/>
</dbReference>
<protein>
    <submittedName>
        <fullName evidence="3">Glucoamylase</fullName>
    </submittedName>
</protein>
<evidence type="ECO:0000259" key="2">
    <source>
        <dbReference type="Pfam" id="PF09137"/>
    </source>
</evidence>
<dbReference type="InterPro" id="IPR015220">
    <property type="entry name" value="Glucodextranase_N"/>
</dbReference>
<dbReference type="CDD" id="cd07430">
    <property type="entry name" value="GH15_N"/>
    <property type="match status" value="1"/>
</dbReference>
<dbReference type="PANTHER" id="PTHR31616:SF0">
    <property type="entry name" value="GLUCAN 1,4-ALPHA-GLUCOSIDASE"/>
    <property type="match status" value="1"/>
</dbReference>
<evidence type="ECO:0000313" key="4">
    <source>
        <dbReference type="Proteomes" id="UP000238322"/>
    </source>
</evidence>
<dbReference type="SUPFAM" id="SSF48208">
    <property type="entry name" value="Six-hairpin glycosidases"/>
    <property type="match status" value="1"/>
</dbReference>
<dbReference type="InterPro" id="IPR011613">
    <property type="entry name" value="GH15-like"/>
</dbReference>
<dbReference type="Pfam" id="PF09137">
    <property type="entry name" value="Glucodextran_N"/>
    <property type="match status" value="1"/>
</dbReference>
<gene>
    <name evidence="3" type="ORF">C5Y83_00880</name>
</gene>
<dbReference type="PANTHER" id="PTHR31616">
    <property type="entry name" value="TREHALASE"/>
    <property type="match status" value="1"/>
</dbReference>
<dbReference type="SUPFAM" id="SSF74650">
    <property type="entry name" value="Galactose mutarotase-like"/>
    <property type="match status" value="1"/>
</dbReference>
<dbReference type="InterPro" id="IPR014718">
    <property type="entry name" value="GH-type_carb-bd"/>
</dbReference>
<comment type="caution">
    <text evidence="3">The sequence shown here is derived from an EMBL/GenBank/DDBJ whole genome shotgun (WGS) entry which is preliminary data.</text>
</comment>
<reference evidence="3 4" key="1">
    <citation type="submission" date="2018-02" db="EMBL/GenBank/DDBJ databases">
        <title>Comparative genomes isolates from brazilian mangrove.</title>
        <authorList>
            <person name="Araujo J.E."/>
            <person name="Taketani R.G."/>
            <person name="Silva M.C.P."/>
            <person name="Loureco M.V."/>
            <person name="Andreote F.D."/>
        </authorList>
    </citation>
    <scope>NUCLEOTIDE SEQUENCE [LARGE SCALE GENOMIC DNA]</scope>
    <source>
        <strain evidence="3 4">Hex-1 MGV</strain>
    </source>
</reference>
<proteinExistence type="predicted"/>
<dbReference type="OrthoDB" id="3902805at2"/>
<feature type="domain" description="GH15-like" evidence="1">
    <location>
        <begin position="364"/>
        <end position="672"/>
    </location>
</feature>